<dbReference type="EMBL" id="LGRX02031027">
    <property type="protein sequence ID" value="KAK3245086.1"/>
    <property type="molecule type" value="Genomic_DNA"/>
</dbReference>
<accession>A0AAE0BYF6</accession>
<comment type="caution">
    <text evidence="1">The sequence shown here is derived from an EMBL/GenBank/DDBJ whole genome shotgun (WGS) entry which is preliminary data.</text>
</comment>
<protein>
    <submittedName>
        <fullName evidence="1">Uncharacterized protein</fullName>
    </submittedName>
</protein>
<reference evidence="1 2" key="1">
    <citation type="journal article" date="2015" name="Genome Biol. Evol.">
        <title>Comparative Genomics of a Bacterivorous Green Alga Reveals Evolutionary Causalities and Consequences of Phago-Mixotrophic Mode of Nutrition.</title>
        <authorList>
            <person name="Burns J.A."/>
            <person name="Paasch A."/>
            <person name="Narechania A."/>
            <person name="Kim E."/>
        </authorList>
    </citation>
    <scope>NUCLEOTIDE SEQUENCE [LARGE SCALE GENOMIC DNA]</scope>
    <source>
        <strain evidence="1 2">PLY_AMNH</strain>
    </source>
</reference>
<evidence type="ECO:0000313" key="1">
    <source>
        <dbReference type="EMBL" id="KAK3245086.1"/>
    </source>
</evidence>
<proteinExistence type="predicted"/>
<dbReference type="AlphaFoldDB" id="A0AAE0BYF6"/>
<evidence type="ECO:0000313" key="2">
    <source>
        <dbReference type="Proteomes" id="UP001190700"/>
    </source>
</evidence>
<keyword evidence="2" id="KW-1185">Reference proteome</keyword>
<gene>
    <name evidence="1" type="ORF">CYMTET_45328</name>
</gene>
<name>A0AAE0BYF6_9CHLO</name>
<dbReference type="Proteomes" id="UP001190700">
    <property type="component" value="Unassembled WGS sequence"/>
</dbReference>
<organism evidence="1 2">
    <name type="scientific">Cymbomonas tetramitiformis</name>
    <dbReference type="NCBI Taxonomy" id="36881"/>
    <lineage>
        <taxon>Eukaryota</taxon>
        <taxon>Viridiplantae</taxon>
        <taxon>Chlorophyta</taxon>
        <taxon>Pyramimonadophyceae</taxon>
        <taxon>Pyramimonadales</taxon>
        <taxon>Pyramimonadaceae</taxon>
        <taxon>Cymbomonas</taxon>
    </lineage>
</organism>
<sequence>MRLMNLVQVPNQTWYDPNAVRTTTTFRAADCELLPPAVGDAKHYAHPETSHFYYTARTQFKAQSTSNDCAAFNNFQMGHNRTERYRHDWPRYNNILALGTSARLAQAMNGLSFTFSFWTMLDGKSGSSQANNFRVSDAGANNDGYTRSFYVKFYGNDVYLGNMNPDASNVTTIAKGKTGSKHGTVEGTPDVVLNDNAAFYNFSTDARVYVNLDRIYPNGLLVFCNLLVLDRALSQAEVTALFRTGDVRTLSQHVAVWCPMTANWWEDVGQDH</sequence>